<evidence type="ECO:0000313" key="1">
    <source>
        <dbReference type="EMBL" id="EQA46867.1"/>
    </source>
</evidence>
<gene>
    <name evidence="1" type="ORF">LEP1GSC050_0691</name>
</gene>
<name>T0FGW4_9LEPT</name>
<accession>T0FGW4</accession>
<comment type="caution">
    <text evidence="1">The sequence shown here is derived from an EMBL/GenBank/DDBJ whole genome shotgun (WGS) entry which is preliminary data.</text>
</comment>
<dbReference type="AlphaFoldDB" id="T0FGW4"/>
<proteinExistence type="predicted"/>
<sequence length="45" mass="5167">MARLESGSDAIAFLINIFITDIFQNINLFFSDISPTDEDVFKKLR</sequence>
<keyword evidence="2" id="KW-1185">Reference proteome</keyword>
<evidence type="ECO:0000313" key="2">
    <source>
        <dbReference type="Proteomes" id="UP000015454"/>
    </source>
</evidence>
<dbReference type="EMBL" id="AHMO02000004">
    <property type="protein sequence ID" value="EQA46867.1"/>
    <property type="molecule type" value="Genomic_DNA"/>
</dbReference>
<protein>
    <submittedName>
        <fullName evidence="1">Uncharacterized protein</fullName>
    </submittedName>
</protein>
<reference evidence="1" key="1">
    <citation type="submission" date="2013-05" db="EMBL/GenBank/DDBJ databases">
        <authorList>
            <person name="Harkins D.M."/>
            <person name="Durkin A.S."/>
            <person name="Brinkac L.M."/>
            <person name="Haft D.H."/>
            <person name="Selengut J.D."/>
            <person name="Sanka R."/>
            <person name="DePew J."/>
            <person name="Purushe J."/>
            <person name="Hartskeerl R.A."/>
            <person name="Ahmed A."/>
            <person name="van der Linden H."/>
            <person name="Goris M.G.A."/>
            <person name="Vinetz J.M."/>
            <person name="Sutton G.G."/>
            <person name="Nierman W.C."/>
            <person name="Fouts D.E."/>
        </authorList>
    </citation>
    <scope>NUCLEOTIDE SEQUENCE [LARGE SCALE GENOMIC DNA]</scope>
    <source>
        <strain evidence="1">5399</strain>
    </source>
</reference>
<dbReference type="Proteomes" id="UP000015454">
    <property type="component" value="Unassembled WGS sequence"/>
</dbReference>
<organism evidence="1 2">
    <name type="scientific">Leptospira broomii serovar Hurstbridge str. 5399</name>
    <dbReference type="NCBI Taxonomy" id="1049789"/>
    <lineage>
        <taxon>Bacteria</taxon>
        <taxon>Pseudomonadati</taxon>
        <taxon>Spirochaetota</taxon>
        <taxon>Spirochaetia</taxon>
        <taxon>Leptospirales</taxon>
        <taxon>Leptospiraceae</taxon>
        <taxon>Leptospira</taxon>
    </lineage>
</organism>